<feature type="transmembrane region" description="Helical" evidence="2">
    <location>
        <begin position="21"/>
        <end position="41"/>
    </location>
</feature>
<dbReference type="STRING" id="485913.Krac_4969"/>
<keyword evidence="2" id="KW-1133">Transmembrane helix</keyword>
<evidence type="ECO:0000256" key="2">
    <source>
        <dbReference type="SAM" id="Phobius"/>
    </source>
</evidence>
<keyword evidence="2" id="KW-0812">Transmembrane</keyword>
<comment type="caution">
    <text evidence="3">The sequence shown here is derived from an EMBL/GenBank/DDBJ whole genome shotgun (WGS) entry which is preliminary data.</text>
</comment>
<dbReference type="OrthoDB" id="9840091at2"/>
<reference evidence="3 4" key="1">
    <citation type="journal article" date="2011" name="Stand. Genomic Sci.">
        <title>Non-contiguous finished genome sequence and contextual data of the filamentous soil bacterium Ktedonobacter racemifer type strain (SOSP1-21).</title>
        <authorList>
            <person name="Chang Y.J."/>
            <person name="Land M."/>
            <person name="Hauser L."/>
            <person name="Chertkov O."/>
            <person name="Del Rio T.G."/>
            <person name="Nolan M."/>
            <person name="Copeland A."/>
            <person name="Tice H."/>
            <person name="Cheng J.F."/>
            <person name="Lucas S."/>
            <person name="Han C."/>
            <person name="Goodwin L."/>
            <person name="Pitluck S."/>
            <person name="Ivanova N."/>
            <person name="Ovchinikova G."/>
            <person name="Pati A."/>
            <person name="Chen A."/>
            <person name="Palaniappan K."/>
            <person name="Mavromatis K."/>
            <person name="Liolios K."/>
            <person name="Brettin T."/>
            <person name="Fiebig A."/>
            <person name="Rohde M."/>
            <person name="Abt B."/>
            <person name="Goker M."/>
            <person name="Detter J.C."/>
            <person name="Woyke T."/>
            <person name="Bristow J."/>
            <person name="Eisen J.A."/>
            <person name="Markowitz V."/>
            <person name="Hugenholtz P."/>
            <person name="Kyrpides N.C."/>
            <person name="Klenk H.P."/>
            <person name="Lapidus A."/>
        </authorList>
    </citation>
    <scope>NUCLEOTIDE SEQUENCE [LARGE SCALE GENOMIC DNA]</scope>
    <source>
        <strain evidence="4">DSM 44963</strain>
    </source>
</reference>
<dbReference type="AlphaFoldDB" id="D6TU63"/>
<protein>
    <submittedName>
        <fullName evidence="3">Uncharacterized protein</fullName>
    </submittedName>
</protein>
<evidence type="ECO:0000313" key="3">
    <source>
        <dbReference type="EMBL" id="EFH83964.1"/>
    </source>
</evidence>
<proteinExistence type="predicted"/>
<feature type="compositionally biased region" description="Polar residues" evidence="1">
    <location>
        <begin position="55"/>
        <end position="65"/>
    </location>
</feature>
<evidence type="ECO:0000256" key="1">
    <source>
        <dbReference type="SAM" id="MobiDB-lite"/>
    </source>
</evidence>
<accession>D6TU63</accession>
<organism evidence="3 4">
    <name type="scientific">Ktedonobacter racemifer DSM 44963</name>
    <dbReference type="NCBI Taxonomy" id="485913"/>
    <lineage>
        <taxon>Bacteria</taxon>
        <taxon>Bacillati</taxon>
        <taxon>Chloroflexota</taxon>
        <taxon>Ktedonobacteria</taxon>
        <taxon>Ktedonobacterales</taxon>
        <taxon>Ktedonobacteraceae</taxon>
        <taxon>Ktedonobacter</taxon>
    </lineage>
</organism>
<sequence length="169" mass="18800">MPAPQPDLSKKPQTRSSTWGRILLAVALSAIVLLGGGIILWQVTTQQPPRHVAQDETSSSSSKGNKNPACGPRLPMDSISQEIANQLQMNLDQVKQQVRTGKKLRDLAASRNISLARLHAIEIQAFEDGNNQWQRQGCLSPQDYNNNQQRFRVLTPLQLDDEVTDSLKH</sequence>
<keyword evidence="2" id="KW-0472">Membrane</keyword>
<feature type="region of interest" description="Disordered" evidence="1">
    <location>
        <begin position="46"/>
        <end position="76"/>
    </location>
</feature>
<evidence type="ECO:0000313" key="4">
    <source>
        <dbReference type="Proteomes" id="UP000004508"/>
    </source>
</evidence>
<gene>
    <name evidence="3" type="ORF">Krac_4969</name>
</gene>
<name>D6TU63_KTERA</name>
<dbReference type="RefSeq" id="WP_007915083.1">
    <property type="nucleotide sequence ID" value="NZ_ADVG01000003.1"/>
</dbReference>
<dbReference type="EMBL" id="ADVG01000003">
    <property type="protein sequence ID" value="EFH83964.1"/>
    <property type="molecule type" value="Genomic_DNA"/>
</dbReference>
<keyword evidence="4" id="KW-1185">Reference proteome</keyword>
<dbReference type="Proteomes" id="UP000004508">
    <property type="component" value="Unassembled WGS sequence"/>
</dbReference>
<dbReference type="InParanoid" id="D6TU63"/>